<evidence type="ECO:0000256" key="11">
    <source>
        <dbReference type="RuleBase" id="RU365075"/>
    </source>
</evidence>
<evidence type="ECO:0000256" key="1">
    <source>
        <dbReference type="ARBA" id="ARBA00003627"/>
    </source>
</evidence>
<dbReference type="PANTHER" id="PTHR21506:SF0">
    <property type="entry name" value="CONSERVED OLIGOMERIC GOLGI COMPLEX SUBUNIT 6"/>
    <property type="match status" value="1"/>
</dbReference>
<evidence type="ECO:0000256" key="3">
    <source>
        <dbReference type="ARBA" id="ARBA00011023"/>
    </source>
</evidence>
<feature type="domain" description="Conserved Oligomeric Golgi complex subunit 6 C-terminal" evidence="13">
    <location>
        <begin position="315"/>
        <end position="595"/>
    </location>
</feature>
<dbReference type="Pfam" id="PF06419">
    <property type="entry name" value="COG6_N"/>
    <property type="match status" value="1"/>
</dbReference>
<dbReference type="GO" id="GO:0017119">
    <property type="term" value="C:Golgi transport complex"/>
    <property type="evidence" value="ECO:0007669"/>
    <property type="project" value="UniProtKB-UniRule"/>
</dbReference>
<evidence type="ECO:0000256" key="2">
    <source>
        <dbReference type="ARBA" id="ARBA00004395"/>
    </source>
</evidence>
<keyword evidence="9 11" id="KW-0472">Membrane</keyword>
<evidence type="ECO:0000259" key="12">
    <source>
        <dbReference type="Pfam" id="PF06419"/>
    </source>
</evidence>
<gene>
    <name evidence="14" type="ORF">PYX00_009598</name>
</gene>
<dbReference type="InterPro" id="IPR048369">
    <property type="entry name" value="COG6_C"/>
</dbReference>
<evidence type="ECO:0000313" key="14">
    <source>
        <dbReference type="EMBL" id="KAL0267283.1"/>
    </source>
</evidence>
<evidence type="ECO:0000256" key="8">
    <source>
        <dbReference type="ARBA" id="ARBA00023034"/>
    </source>
</evidence>
<evidence type="ECO:0000256" key="10">
    <source>
        <dbReference type="ARBA" id="ARBA00031348"/>
    </source>
</evidence>
<keyword evidence="8 11" id="KW-0333">Golgi apparatus</keyword>
<keyword evidence="7 11" id="KW-0653">Protein transport</keyword>
<feature type="domain" description="Conserved Oligomeric Golgi complex subunit 6 C-terminal" evidence="13">
    <location>
        <begin position="182"/>
        <end position="305"/>
    </location>
</feature>
<dbReference type="Pfam" id="PF20653">
    <property type="entry name" value="COG6_C"/>
    <property type="match status" value="2"/>
</dbReference>
<dbReference type="InterPro" id="IPR048368">
    <property type="entry name" value="COG6_N"/>
</dbReference>
<dbReference type="GO" id="GO:0015031">
    <property type="term" value="P:protein transport"/>
    <property type="evidence" value="ECO:0007669"/>
    <property type="project" value="UniProtKB-KW"/>
</dbReference>
<comment type="subunit">
    <text evidence="4">Component of the conserved oligomeric Golgi complex which is composed of eight different subunits and is required for normal Golgi morphology and localization.</text>
</comment>
<organism evidence="14">
    <name type="scientific">Menopon gallinae</name>
    <name type="common">poultry shaft louse</name>
    <dbReference type="NCBI Taxonomy" id="328185"/>
    <lineage>
        <taxon>Eukaryota</taxon>
        <taxon>Metazoa</taxon>
        <taxon>Ecdysozoa</taxon>
        <taxon>Arthropoda</taxon>
        <taxon>Hexapoda</taxon>
        <taxon>Insecta</taxon>
        <taxon>Pterygota</taxon>
        <taxon>Neoptera</taxon>
        <taxon>Paraneoptera</taxon>
        <taxon>Psocodea</taxon>
        <taxon>Troctomorpha</taxon>
        <taxon>Phthiraptera</taxon>
        <taxon>Amblycera</taxon>
        <taxon>Menoponidae</taxon>
        <taxon>Menopon</taxon>
    </lineage>
</organism>
<dbReference type="EMBL" id="JARGDH010000005">
    <property type="protein sequence ID" value="KAL0267283.1"/>
    <property type="molecule type" value="Genomic_DNA"/>
</dbReference>
<feature type="domain" description="Conserved oligomeric complex COG6 N-terminal" evidence="12">
    <location>
        <begin position="38"/>
        <end position="149"/>
    </location>
</feature>
<accession>A0AAW2HCE2</accession>
<comment type="similarity">
    <text evidence="3 11">Belongs to the COG6 family.</text>
</comment>
<evidence type="ECO:0000259" key="13">
    <source>
        <dbReference type="Pfam" id="PF20653"/>
    </source>
</evidence>
<evidence type="ECO:0000256" key="9">
    <source>
        <dbReference type="ARBA" id="ARBA00023136"/>
    </source>
</evidence>
<evidence type="ECO:0000256" key="6">
    <source>
        <dbReference type="ARBA" id="ARBA00022448"/>
    </source>
</evidence>
<dbReference type="PANTHER" id="PTHR21506">
    <property type="entry name" value="COMPONENT OF OLIGOMERIC GOLGI COMPLEX 6"/>
    <property type="match status" value="1"/>
</dbReference>
<evidence type="ECO:0000256" key="7">
    <source>
        <dbReference type="ARBA" id="ARBA00022927"/>
    </source>
</evidence>
<dbReference type="GO" id="GO:0006891">
    <property type="term" value="P:intra-Golgi vesicle-mediated transport"/>
    <property type="evidence" value="ECO:0007669"/>
    <property type="project" value="UniProtKB-UniRule"/>
</dbReference>
<dbReference type="AlphaFoldDB" id="A0AAW2HCE2"/>
<dbReference type="InterPro" id="IPR010490">
    <property type="entry name" value="COG6"/>
</dbReference>
<keyword evidence="6 11" id="KW-0813">Transport</keyword>
<comment type="function">
    <text evidence="1 11">Required for normal Golgi function.</text>
</comment>
<evidence type="ECO:0000256" key="4">
    <source>
        <dbReference type="ARBA" id="ARBA00011166"/>
    </source>
</evidence>
<evidence type="ECO:0000256" key="5">
    <source>
        <dbReference type="ARBA" id="ARBA00020973"/>
    </source>
</evidence>
<dbReference type="SMART" id="SM01087">
    <property type="entry name" value="COG6"/>
    <property type="match status" value="1"/>
</dbReference>
<protein>
    <recommendedName>
        <fullName evidence="5 11">Conserved oligomeric Golgi complex subunit 6</fullName>
        <shortName evidence="11">COG complex subunit 6</shortName>
    </recommendedName>
    <alternativeName>
        <fullName evidence="10 11">Component of oligomeric Golgi complex 6</fullName>
    </alternativeName>
</protein>
<dbReference type="GO" id="GO:0000139">
    <property type="term" value="C:Golgi membrane"/>
    <property type="evidence" value="ECO:0007669"/>
    <property type="project" value="UniProtKB-SubCell"/>
</dbReference>
<proteinExistence type="inferred from homology"/>
<comment type="subcellular location">
    <subcellularLocation>
        <location evidence="2 11">Golgi apparatus membrane</location>
        <topology evidence="2 11">Peripheral membrane protein</topology>
    </subcellularLocation>
</comment>
<name>A0AAW2HCE2_9NEOP</name>
<reference evidence="14" key="1">
    <citation type="journal article" date="2024" name="Gigascience">
        <title>Chromosome-level genome of the poultry shaft louse Menopon gallinae provides insight into the host-switching and adaptive evolution of parasitic lice.</title>
        <authorList>
            <person name="Xu Y."/>
            <person name="Ma L."/>
            <person name="Liu S."/>
            <person name="Liang Y."/>
            <person name="Liu Q."/>
            <person name="He Z."/>
            <person name="Tian L."/>
            <person name="Duan Y."/>
            <person name="Cai W."/>
            <person name="Li H."/>
            <person name="Song F."/>
        </authorList>
    </citation>
    <scope>NUCLEOTIDE SEQUENCE</scope>
    <source>
        <strain evidence="14">Cailab_2023a</strain>
    </source>
</reference>
<sequence length="601" mass="68734">MEKQELEKINSVFSNRTYNLFDLRSENDRDILDALKELSRFFPSNTSENRRNLRSVIEARSIAINKQFLDSFKKMENSLSIIYKNMNEMNDTLSDMRKNLSLTKKNTQTLIDKTMNLQKDIKIVSVKQKIASTVLGKFQLTPAELSSLRAVTLDPDMFSALEKSQDILNNCKTLMQIGWQVTAQDITEQMTLYQEAGMERLFRWTQGRCRNIEMRDPFDLLPRAMAKLQDRPELFSQILEEYSIHRRDVLVRQFIEALTGSSRGIELRATEPKRYVGDMLAWLHQAIPFEKDNLCFLLKNCENTDDVIQQTLGSINEGTAFFYIIYSISFAFYKTVISQIVENSQLNVTLNELVEIGEKTFLLSLQNRITQLLAIESIQPPSDLLPIQASHKILALLGQLLSMDTSIEGKTNFVDQMVSYAVDPLIMHITESASKLDAVEMSVYLLNNFHFIEISLTLYPFLEMRLERLKAQCEAQMDTLTSEQASTLVTHLHLGTIYTVLQSKPAKPLSSIQGMEPASISAFYSQLEQLMATPDFYQLPQLTLLASTNHRIGIQKRAAAVISSVYTDLYNCIRDPENNYSQPEKLLPVAPEVVNQRLTSF</sequence>
<comment type="caution">
    <text evidence="14">The sequence shown here is derived from an EMBL/GenBank/DDBJ whole genome shotgun (WGS) entry which is preliminary data.</text>
</comment>